<keyword evidence="8" id="KW-1185">Reference proteome</keyword>
<dbReference type="Pfam" id="PF00440">
    <property type="entry name" value="TetR_N"/>
    <property type="match status" value="1"/>
</dbReference>
<evidence type="ECO:0000256" key="1">
    <source>
        <dbReference type="ARBA" id="ARBA00023015"/>
    </source>
</evidence>
<feature type="DNA-binding region" description="H-T-H motif" evidence="4">
    <location>
        <begin position="34"/>
        <end position="53"/>
    </location>
</feature>
<evidence type="ECO:0000313" key="8">
    <source>
        <dbReference type="Proteomes" id="UP000523007"/>
    </source>
</evidence>
<keyword evidence="3" id="KW-0804">Transcription</keyword>
<dbReference type="Gene3D" id="1.10.357.10">
    <property type="entry name" value="Tetracycline Repressor, domain 2"/>
    <property type="match status" value="1"/>
</dbReference>
<dbReference type="AlphaFoldDB" id="A0A7W7RDI1"/>
<evidence type="ECO:0000256" key="3">
    <source>
        <dbReference type="ARBA" id="ARBA00023163"/>
    </source>
</evidence>
<dbReference type="InterPro" id="IPR009057">
    <property type="entry name" value="Homeodomain-like_sf"/>
</dbReference>
<evidence type="ECO:0000256" key="2">
    <source>
        <dbReference type="ARBA" id="ARBA00023125"/>
    </source>
</evidence>
<evidence type="ECO:0000256" key="4">
    <source>
        <dbReference type="PROSITE-ProRule" id="PRU00335"/>
    </source>
</evidence>
<comment type="caution">
    <text evidence="7">The sequence shown here is derived from an EMBL/GenBank/DDBJ whole genome shotgun (WGS) entry which is preliminary data.</text>
</comment>
<dbReference type="PRINTS" id="PR00455">
    <property type="entry name" value="HTHTETR"/>
</dbReference>
<proteinExistence type="predicted"/>
<dbReference type="SUPFAM" id="SSF48498">
    <property type="entry name" value="Tetracyclin repressor-like, C-terminal domain"/>
    <property type="match status" value="1"/>
</dbReference>
<evidence type="ECO:0000259" key="6">
    <source>
        <dbReference type="PROSITE" id="PS50977"/>
    </source>
</evidence>
<evidence type="ECO:0000256" key="5">
    <source>
        <dbReference type="SAM" id="MobiDB-lite"/>
    </source>
</evidence>
<feature type="domain" description="HTH tetR-type" evidence="6">
    <location>
        <begin position="11"/>
        <end position="71"/>
    </location>
</feature>
<dbReference type="EMBL" id="JACHJT010000001">
    <property type="protein sequence ID" value="MBB4929980.1"/>
    <property type="molecule type" value="Genomic_DNA"/>
</dbReference>
<dbReference type="PROSITE" id="PS50977">
    <property type="entry name" value="HTH_TETR_2"/>
    <property type="match status" value="1"/>
</dbReference>
<dbReference type="RefSeq" id="WP_184574860.1">
    <property type="nucleotide sequence ID" value="NZ_JACHJT010000001.1"/>
</dbReference>
<dbReference type="InterPro" id="IPR050109">
    <property type="entry name" value="HTH-type_TetR-like_transc_reg"/>
</dbReference>
<dbReference type="InterPro" id="IPR001647">
    <property type="entry name" value="HTH_TetR"/>
</dbReference>
<evidence type="ECO:0000313" key="7">
    <source>
        <dbReference type="EMBL" id="MBB4929980.1"/>
    </source>
</evidence>
<feature type="compositionally biased region" description="Basic and acidic residues" evidence="5">
    <location>
        <begin position="200"/>
        <end position="209"/>
    </location>
</feature>
<dbReference type="GO" id="GO:0000976">
    <property type="term" value="F:transcription cis-regulatory region binding"/>
    <property type="evidence" value="ECO:0007669"/>
    <property type="project" value="TreeGrafter"/>
</dbReference>
<keyword evidence="1" id="KW-0805">Transcription regulation</keyword>
<dbReference type="PANTHER" id="PTHR30055:SF234">
    <property type="entry name" value="HTH-TYPE TRANSCRIPTIONAL REGULATOR BETI"/>
    <property type="match status" value="1"/>
</dbReference>
<dbReference type="Pfam" id="PF17940">
    <property type="entry name" value="TetR_C_31"/>
    <property type="match status" value="1"/>
</dbReference>
<dbReference type="SUPFAM" id="SSF46689">
    <property type="entry name" value="Homeodomain-like"/>
    <property type="match status" value="1"/>
</dbReference>
<dbReference type="GO" id="GO:0003700">
    <property type="term" value="F:DNA-binding transcription factor activity"/>
    <property type="evidence" value="ECO:0007669"/>
    <property type="project" value="TreeGrafter"/>
</dbReference>
<accession>A0A7W7RDI1</accession>
<feature type="region of interest" description="Disordered" evidence="5">
    <location>
        <begin position="190"/>
        <end position="209"/>
    </location>
</feature>
<organism evidence="7 8">
    <name type="scientific">Lipingzhangella halophila</name>
    <dbReference type="NCBI Taxonomy" id="1783352"/>
    <lineage>
        <taxon>Bacteria</taxon>
        <taxon>Bacillati</taxon>
        <taxon>Actinomycetota</taxon>
        <taxon>Actinomycetes</taxon>
        <taxon>Streptosporangiales</taxon>
        <taxon>Nocardiopsidaceae</taxon>
        <taxon>Lipingzhangella</taxon>
    </lineage>
</organism>
<dbReference type="PANTHER" id="PTHR30055">
    <property type="entry name" value="HTH-TYPE TRANSCRIPTIONAL REGULATOR RUTR"/>
    <property type="match status" value="1"/>
</dbReference>
<reference evidence="7 8" key="1">
    <citation type="submission" date="2020-08" db="EMBL/GenBank/DDBJ databases">
        <title>Sequencing the genomes of 1000 actinobacteria strains.</title>
        <authorList>
            <person name="Klenk H.-P."/>
        </authorList>
    </citation>
    <scope>NUCLEOTIDE SEQUENCE [LARGE SCALE GENOMIC DNA]</scope>
    <source>
        <strain evidence="7 8">DSM 102030</strain>
    </source>
</reference>
<name>A0A7W7RDI1_9ACTN</name>
<gene>
    <name evidence="7" type="ORF">F4561_000800</name>
</gene>
<sequence>MVPPTAAERGREVRETLLATAGELIAELGWNSVSTRILAQRAGVRPGLVHYHFASLPDLLREAAMRTIRRFLDSTTEVLDAAPSATAGIEELLSVLEKYGGPDPLTLLMSEAFMTATRDEQLRAELGEAIDRFRRDLTDRLARSGHGSPESAATAVMALLDGFVLHKALNPAITAATITPSVRRITAIGDESAGGPEQQPQHREVGETP</sequence>
<keyword evidence="2 4" id="KW-0238">DNA-binding</keyword>
<dbReference type="InterPro" id="IPR036271">
    <property type="entry name" value="Tet_transcr_reg_TetR-rel_C_sf"/>
</dbReference>
<dbReference type="Proteomes" id="UP000523007">
    <property type="component" value="Unassembled WGS sequence"/>
</dbReference>
<protein>
    <submittedName>
        <fullName evidence="7">AcrR family transcriptional regulator</fullName>
    </submittedName>
</protein>
<dbReference type="InterPro" id="IPR041583">
    <property type="entry name" value="TetR_C_31"/>
</dbReference>